<protein>
    <submittedName>
        <fullName evidence="2">DUF465 domain-containing protein</fullName>
    </submittedName>
</protein>
<evidence type="ECO:0000256" key="1">
    <source>
        <dbReference type="SAM" id="MobiDB-lite"/>
    </source>
</evidence>
<dbReference type="Gene3D" id="6.10.280.50">
    <property type="match status" value="1"/>
</dbReference>
<dbReference type="AlphaFoldDB" id="A0A3R8S4G5"/>
<dbReference type="InterPro" id="IPR007420">
    <property type="entry name" value="DUF465"/>
</dbReference>
<evidence type="ECO:0000313" key="2">
    <source>
        <dbReference type="EMBL" id="RRQ51620.1"/>
    </source>
</evidence>
<dbReference type="Proteomes" id="UP000268553">
    <property type="component" value="Unassembled WGS sequence"/>
</dbReference>
<keyword evidence="3" id="KW-1185">Reference proteome</keyword>
<reference evidence="2 3" key="1">
    <citation type="submission" date="2018-12" db="EMBL/GenBank/DDBJ databases">
        <authorList>
            <person name="Kim S.-J."/>
            <person name="Jung G.-Y."/>
        </authorList>
    </citation>
    <scope>NUCLEOTIDE SEQUENCE [LARGE SCALE GENOMIC DNA]</scope>
    <source>
        <strain evidence="2 3">03SU3-P</strain>
    </source>
</reference>
<organism evidence="2 3">
    <name type="scientific">Sphingorhabdus wooponensis</name>
    <dbReference type="NCBI Taxonomy" id="940136"/>
    <lineage>
        <taxon>Bacteria</taxon>
        <taxon>Pseudomonadati</taxon>
        <taxon>Pseudomonadota</taxon>
        <taxon>Alphaproteobacteria</taxon>
        <taxon>Sphingomonadales</taxon>
        <taxon>Sphingomonadaceae</taxon>
        <taxon>Sphingorhabdus</taxon>
    </lineage>
</organism>
<gene>
    <name evidence="2" type="ORF">D7D48_01590</name>
</gene>
<dbReference type="OrthoDB" id="7452370at2"/>
<proteinExistence type="predicted"/>
<name>A0A3R8S4G5_9SPHN</name>
<dbReference type="InterPro" id="IPR038444">
    <property type="entry name" value="DUF465_sf"/>
</dbReference>
<dbReference type="RefSeq" id="WP_125229633.1">
    <property type="nucleotide sequence ID" value="NZ_RWJI01000001.1"/>
</dbReference>
<comment type="caution">
    <text evidence="2">The sequence shown here is derived from an EMBL/GenBank/DDBJ whole genome shotgun (WGS) entry which is preliminary data.</text>
</comment>
<evidence type="ECO:0000313" key="3">
    <source>
        <dbReference type="Proteomes" id="UP000268553"/>
    </source>
</evidence>
<dbReference type="EMBL" id="RWJI01000001">
    <property type="protein sequence ID" value="RRQ51620.1"/>
    <property type="molecule type" value="Genomic_DNA"/>
</dbReference>
<accession>A0A3R8S4G5</accession>
<sequence>MHNNHLSALRNKHAELEQKLEREENRPHPDSKTILDLKKQKLHLKEAILHETASTG</sequence>
<dbReference type="Pfam" id="PF04325">
    <property type="entry name" value="DUF465"/>
    <property type="match status" value="1"/>
</dbReference>
<feature type="compositionally biased region" description="Basic and acidic residues" evidence="1">
    <location>
        <begin position="12"/>
        <end position="33"/>
    </location>
</feature>
<feature type="region of interest" description="Disordered" evidence="1">
    <location>
        <begin position="1"/>
        <end position="33"/>
    </location>
</feature>